<organism evidence="2 3">
    <name type="scientific">Heterorhabditis bacteriophora</name>
    <name type="common">Entomopathogenic nematode worm</name>
    <dbReference type="NCBI Taxonomy" id="37862"/>
    <lineage>
        <taxon>Eukaryota</taxon>
        <taxon>Metazoa</taxon>
        <taxon>Ecdysozoa</taxon>
        <taxon>Nematoda</taxon>
        <taxon>Chromadorea</taxon>
        <taxon>Rhabditida</taxon>
        <taxon>Rhabditina</taxon>
        <taxon>Rhabditomorpha</taxon>
        <taxon>Strongyloidea</taxon>
        <taxon>Heterorhabditidae</taxon>
        <taxon>Heterorhabditis</taxon>
    </lineage>
</organism>
<reference evidence="3" key="1">
    <citation type="submission" date="2016-11" db="UniProtKB">
        <authorList>
            <consortium name="WormBaseParasite"/>
        </authorList>
    </citation>
    <scope>IDENTIFICATION</scope>
</reference>
<dbReference type="Proteomes" id="UP000095283">
    <property type="component" value="Unplaced"/>
</dbReference>
<keyword evidence="2" id="KW-1185">Reference proteome</keyword>
<dbReference type="AlphaFoldDB" id="A0A1I7XU08"/>
<evidence type="ECO:0000313" key="2">
    <source>
        <dbReference type="Proteomes" id="UP000095283"/>
    </source>
</evidence>
<feature type="region of interest" description="Disordered" evidence="1">
    <location>
        <begin position="99"/>
        <end position="118"/>
    </location>
</feature>
<dbReference type="WBParaSite" id="Hba_20978">
    <property type="protein sequence ID" value="Hba_20978"/>
    <property type="gene ID" value="Hba_20978"/>
</dbReference>
<proteinExistence type="predicted"/>
<sequence>MAAYVPAPVSFRPSQQRGRDIAFYPLPCQSKLAYEALKDGARSAFGKIPYVHIVNGNFITDPKIPVNPHFWTPRNSARALARRETIDVGNYLRQNANMTPKQAQHKLLKRMAKPDYDK</sequence>
<accession>A0A1I7XU08</accession>
<name>A0A1I7XU08_HETBA</name>
<evidence type="ECO:0000256" key="1">
    <source>
        <dbReference type="SAM" id="MobiDB-lite"/>
    </source>
</evidence>
<protein>
    <submittedName>
        <fullName evidence="3">Uncharacterized protein</fullName>
    </submittedName>
</protein>
<evidence type="ECO:0000313" key="3">
    <source>
        <dbReference type="WBParaSite" id="Hba_20978"/>
    </source>
</evidence>